<sequence>MTRAPAPRGRWSRAIGLQMWTIVALAVAGIVIYVVVDHWTHLAAVAPYVGIIAIAAMHLFGHRGHSAHRQGGAPRHHSEENGQSSWPDDPQKSPEDLA</sequence>
<comment type="caution">
    <text evidence="3">The sequence shown here is derived from an EMBL/GenBank/DDBJ whole genome shotgun (WGS) entry which is preliminary data.</text>
</comment>
<feature type="region of interest" description="Disordered" evidence="1">
    <location>
        <begin position="64"/>
        <end position="98"/>
    </location>
</feature>
<dbReference type="Pfam" id="PF11666">
    <property type="entry name" value="DUF2933"/>
    <property type="match status" value="1"/>
</dbReference>
<feature type="transmembrane region" description="Helical" evidence="2">
    <location>
        <begin position="42"/>
        <end position="60"/>
    </location>
</feature>
<name>A0A7Z7GEA0_9MICO</name>
<dbReference type="Proteomes" id="UP000198702">
    <property type="component" value="Unassembled WGS sequence"/>
</dbReference>
<dbReference type="EMBL" id="FOQZ01000002">
    <property type="protein sequence ID" value="SFI46849.1"/>
    <property type="molecule type" value="Genomic_DNA"/>
</dbReference>
<keyword evidence="2" id="KW-0472">Membrane</keyword>
<evidence type="ECO:0000313" key="4">
    <source>
        <dbReference type="Proteomes" id="UP000198702"/>
    </source>
</evidence>
<dbReference type="InterPro" id="IPR021682">
    <property type="entry name" value="DUF2933"/>
</dbReference>
<feature type="compositionally biased region" description="Basic and acidic residues" evidence="1">
    <location>
        <begin position="89"/>
        <end position="98"/>
    </location>
</feature>
<reference evidence="3 4" key="1">
    <citation type="submission" date="2016-10" db="EMBL/GenBank/DDBJ databases">
        <authorList>
            <person name="Varghese N."/>
            <person name="Submissions S."/>
        </authorList>
    </citation>
    <scope>NUCLEOTIDE SEQUENCE [LARGE SCALE GENOMIC DNA]</scope>
    <source>
        <strain evidence="3 4">UNC380MFSha3.1</strain>
    </source>
</reference>
<organism evidence="3 4">
    <name type="scientific">Microbacterium saccharophilum</name>
    <dbReference type="NCBI Taxonomy" id="1213358"/>
    <lineage>
        <taxon>Bacteria</taxon>
        <taxon>Bacillati</taxon>
        <taxon>Actinomycetota</taxon>
        <taxon>Actinomycetes</taxon>
        <taxon>Micrococcales</taxon>
        <taxon>Microbacteriaceae</taxon>
        <taxon>Microbacterium</taxon>
    </lineage>
</organism>
<evidence type="ECO:0008006" key="5">
    <source>
        <dbReference type="Google" id="ProtNLM"/>
    </source>
</evidence>
<proteinExistence type="predicted"/>
<evidence type="ECO:0000313" key="3">
    <source>
        <dbReference type="EMBL" id="SFI46849.1"/>
    </source>
</evidence>
<gene>
    <name evidence="3" type="ORF">SAMN04487751_1743</name>
</gene>
<dbReference type="AlphaFoldDB" id="A0A7Z7GEA0"/>
<protein>
    <recommendedName>
        <fullName evidence="5">DUF2933 domain-containing protein</fullName>
    </recommendedName>
</protein>
<evidence type="ECO:0000256" key="1">
    <source>
        <dbReference type="SAM" id="MobiDB-lite"/>
    </source>
</evidence>
<evidence type="ECO:0000256" key="2">
    <source>
        <dbReference type="SAM" id="Phobius"/>
    </source>
</evidence>
<feature type="transmembrane region" description="Helical" evidence="2">
    <location>
        <begin position="12"/>
        <end position="36"/>
    </location>
</feature>
<accession>A0A7Z7GEA0</accession>
<keyword evidence="2" id="KW-0812">Transmembrane</keyword>
<keyword evidence="2" id="KW-1133">Transmembrane helix</keyword>